<proteinExistence type="predicted"/>
<dbReference type="Proteomes" id="UP001357485">
    <property type="component" value="Unassembled WGS sequence"/>
</dbReference>
<feature type="compositionally biased region" description="Polar residues" evidence="1">
    <location>
        <begin position="78"/>
        <end position="92"/>
    </location>
</feature>
<accession>A0ABR0KR86</accession>
<sequence>MSAPNTARATATKTVARITKTTQKINPRQNIHPRQNTHPRQNHMHMHMRRDFVKNFTSLDNAGPLHDTHHRNAPESAESVQTPANFQTSAPATDTELYAAPTDLAEITVYDKSVVALRPDRASAVPVRSTALRQADVQQLEQPRQGGLLQGPAGG</sequence>
<name>A0ABR0KR86_9PEZI</name>
<keyword evidence="3" id="KW-1185">Reference proteome</keyword>
<evidence type="ECO:0000313" key="3">
    <source>
        <dbReference type="Proteomes" id="UP001357485"/>
    </source>
</evidence>
<dbReference type="EMBL" id="JAVRRA010025508">
    <property type="protein sequence ID" value="KAK5111094.1"/>
    <property type="molecule type" value="Genomic_DNA"/>
</dbReference>
<feature type="region of interest" description="Disordered" evidence="1">
    <location>
        <begin position="58"/>
        <end position="93"/>
    </location>
</feature>
<reference evidence="2 3" key="1">
    <citation type="submission" date="2023-08" db="EMBL/GenBank/DDBJ databases">
        <title>Black Yeasts Isolated from many extreme environments.</title>
        <authorList>
            <person name="Coleine C."/>
            <person name="Stajich J.E."/>
            <person name="Selbmann L."/>
        </authorList>
    </citation>
    <scope>NUCLEOTIDE SEQUENCE [LARGE SCALE GENOMIC DNA]</scope>
    <source>
        <strain evidence="2 3">CCFEE 536</strain>
    </source>
</reference>
<evidence type="ECO:0000313" key="2">
    <source>
        <dbReference type="EMBL" id="KAK5111094.1"/>
    </source>
</evidence>
<protein>
    <submittedName>
        <fullName evidence="2">Uncharacterized protein</fullName>
    </submittedName>
</protein>
<organism evidence="2 3">
    <name type="scientific">Cryomyces antarcticus</name>
    <dbReference type="NCBI Taxonomy" id="329879"/>
    <lineage>
        <taxon>Eukaryota</taxon>
        <taxon>Fungi</taxon>
        <taxon>Dikarya</taxon>
        <taxon>Ascomycota</taxon>
        <taxon>Pezizomycotina</taxon>
        <taxon>Dothideomycetes</taxon>
        <taxon>Dothideomycetes incertae sedis</taxon>
        <taxon>Cryomyces</taxon>
    </lineage>
</organism>
<evidence type="ECO:0000256" key="1">
    <source>
        <dbReference type="SAM" id="MobiDB-lite"/>
    </source>
</evidence>
<gene>
    <name evidence="2" type="ORF">LTR16_005494</name>
</gene>
<comment type="caution">
    <text evidence="2">The sequence shown here is derived from an EMBL/GenBank/DDBJ whole genome shotgun (WGS) entry which is preliminary data.</text>
</comment>
<feature type="region of interest" description="Disordered" evidence="1">
    <location>
        <begin position="136"/>
        <end position="155"/>
    </location>
</feature>